<comment type="caution">
    <text evidence="1">The sequence shown here is derived from an EMBL/GenBank/DDBJ whole genome shotgun (WGS) entry which is preliminary data.</text>
</comment>
<organism evidence="1 2">
    <name type="scientific">Persicobacter diffluens</name>
    <dbReference type="NCBI Taxonomy" id="981"/>
    <lineage>
        <taxon>Bacteria</taxon>
        <taxon>Pseudomonadati</taxon>
        <taxon>Bacteroidota</taxon>
        <taxon>Cytophagia</taxon>
        <taxon>Cytophagales</taxon>
        <taxon>Persicobacteraceae</taxon>
        <taxon>Persicobacter</taxon>
    </lineage>
</organism>
<keyword evidence="2" id="KW-1185">Reference proteome</keyword>
<gene>
    <name evidence="1" type="ORF">PEDI_54030</name>
</gene>
<name>A0AAN4W397_9BACT</name>
<dbReference type="Proteomes" id="UP001310022">
    <property type="component" value="Unassembled WGS sequence"/>
</dbReference>
<accession>A0AAN4W397</accession>
<evidence type="ECO:0000313" key="2">
    <source>
        <dbReference type="Proteomes" id="UP001310022"/>
    </source>
</evidence>
<proteinExistence type="predicted"/>
<dbReference type="EMBL" id="BQKE01000007">
    <property type="protein sequence ID" value="GJM64851.1"/>
    <property type="molecule type" value="Genomic_DNA"/>
</dbReference>
<dbReference type="AlphaFoldDB" id="A0AAN4W397"/>
<protein>
    <submittedName>
        <fullName evidence="1">Uncharacterized protein</fullName>
    </submittedName>
</protein>
<reference evidence="1 2" key="1">
    <citation type="submission" date="2021-12" db="EMBL/GenBank/DDBJ databases">
        <title>Genome sequencing of bacteria with rrn-lacking chromosome and rrn-plasmid.</title>
        <authorList>
            <person name="Anda M."/>
            <person name="Iwasaki W."/>
        </authorList>
    </citation>
    <scope>NUCLEOTIDE SEQUENCE [LARGE SCALE GENOMIC DNA]</scope>
    <source>
        <strain evidence="1 2">NBRC 15940</strain>
    </source>
</reference>
<sequence>MIKLDFMTVTTQTKKLPFPVKDQATYIVVF</sequence>
<evidence type="ECO:0000313" key="1">
    <source>
        <dbReference type="EMBL" id="GJM64851.1"/>
    </source>
</evidence>